<dbReference type="EMBL" id="DNZF01000227">
    <property type="protein sequence ID" value="HBK54362.1"/>
    <property type="molecule type" value="Genomic_DNA"/>
</dbReference>
<dbReference type="Proteomes" id="UP000263273">
    <property type="component" value="Unassembled WGS sequence"/>
</dbReference>
<comment type="caution">
    <text evidence="1">The sequence shown here is derived from an EMBL/GenBank/DDBJ whole genome shotgun (WGS) entry which is preliminary data.</text>
</comment>
<dbReference type="InterPro" id="IPR027417">
    <property type="entry name" value="P-loop_NTPase"/>
</dbReference>
<feature type="non-terminal residue" evidence="1">
    <location>
        <position position="1"/>
    </location>
</feature>
<evidence type="ECO:0000313" key="1">
    <source>
        <dbReference type="EMBL" id="HBK54362.1"/>
    </source>
</evidence>
<dbReference type="Gene3D" id="3.40.50.300">
    <property type="entry name" value="P-loop containing nucleotide triphosphate hydrolases"/>
    <property type="match status" value="1"/>
</dbReference>
<accession>A0A354Z1M4</accession>
<protein>
    <submittedName>
        <fullName evidence="1">Redox-regulated ATPase YchF</fullName>
    </submittedName>
</protein>
<dbReference type="AlphaFoldDB" id="A0A354Z1M4"/>
<organism evidence="1 2">
    <name type="scientific">Syntrophomonas wolfei</name>
    <dbReference type="NCBI Taxonomy" id="863"/>
    <lineage>
        <taxon>Bacteria</taxon>
        <taxon>Bacillati</taxon>
        <taxon>Bacillota</taxon>
        <taxon>Clostridia</taxon>
        <taxon>Eubacteriales</taxon>
        <taxon>Syntrophomonadaceae</taxon>
        <taxon>Syntrophomonas</taxon>
    </lineage>
</organism>
<reference evidence="1 2" key="1">
    <citation type="journal article" date="2018" name="Nat. Biotechnol.">
        <title>A standardized bacterial taxonomy based on genome phylogeny substantially revises the tree of life.</title>
        <authorList>
            <person name="Parks D.H."/>
            <person name="Chuvochina M."/>
            <person name="Waite D.W."/>
            <person name="Rinke C."/>
            <person name="Skarshewski A."/>
            <person name="Chaumeil P.A."/>
            <person name="Hugenholtz P."/>
        </authorList>
    </citation>
    <scope>NUCLEOTIDE SEQUENCE [LARGE SCALE GENOMIC DNA]</scope>
    <source>
        <strain evidence="1">UBA10948</strain>
    </source>
</reference>
<gene>
    <name evidence="1" type="ORF">DDZ44_10535</name>
</gene>
<evidence type="ECO:0000313" key="2">
    <source>
        <dbReference type="Proteomes" id="UP000263273"/>
    </source>
</evidence>
<proteinExistence type="predicted"/>
<dbReference type="SUPFAM" id="SSF52540">
    <property type="entry name" value="P-loop containing nucleoside triphosphate hydrolases"/>
    <property type="match status" value="1"/>
</dbReference>
<sequence length="72" mass="8141">TTKPMMLCLNVGEGHLSHPDYPLRREVMDLAQLKKYPVVEISASIEREIADLEGDEKQLFMEEIGIEEAGII</sequence>
<feature type="non-terminal residue" evidence="1">
    <location>
        <position position="72"/>
    </location>
</feature>
<name>A0A354Z1M4_9FIRM</name>